<evidence type="ECO:0000256" key="18">
    <source>
        <dbReference type="SAM" id="Phobius"/>
    </source>
</evidence>
<dbReference type="InterPro" id="IPR014310">
    <property type="entry name" value="Sig_transdc_His_kinase_PhoR"/>
</dbReference>
<comment type="subcellular location">
    <subcellularLocation>
        <location evidence="2">Cell inner membrane</location>
        <topology evidence="2">Multi-pass membrane protein</topology>
    </subcellularLocation>
</comment>
<keyword evidence="13" id="KW-0067">ATP-binding</keyword>
<evidence type="ECO:0000313" key="21">
    <source>
        <dbReference type="Proteomes" id="UP000739565"/>
    </source>
</evidence>
<evidence type="ECO:0000256" key="9">
    <source>
        <dbReference type="ARBA" id="ARBA00022679"/>
    </source>
</evidence>
<dbReference type="Gene3D" id="3.30.565.10">
    <property type="entry name" value="Histidine kinase-like ATPase, C-terminal domain"/>
    <property type="match status" value="1"/>
</dbReference>
<keyword evidence="15" id="KW-0902">Two-component regulatory system</keyword>
<dbReference type="GO" id="GO:0004721">
    <property type="term" value="F:phosphoprotein phosphatase activity"/>
    <property type="evidence" value="ECO:0007669"/>
    <property type="project" value="TreeGrafter"/>
</dbReference>
<dbReference type="Pfam" id="PF13188">
    <property type="entry name" value="PAS_8"/>
    <property type="match status" value="1"/>
</dbReference>
<dbReference type="CDD" id="cd00082">
    <property type="entry name" value="HisKA"/>
    <property type="match status" value="1"/>
</dbReference>
<dbReference type="Gene3D" id="3.30.450.20">
    <property type="entry name" value="PAS domain"/>
    <property type="match status" value="1"/>
</dbReference>
<dbReference type="FunFam" id="1.10.287.130:FF:000008">
    <property type="entry name" value="Two-component sensor histidine kinase"/>
    <property type="match status" value="1"/>
</dbReference>
<keyword evidence="6" id="KW-1003">Cell membrane</keyword>
<comment type="function">
    <text evidence="17">Member of the two-component regulatory system PhoR/PhoB involved in the phosphate regulon genes expression. PhoR may function as a membrane-associated protein kinase that phosphorylates PhoB in response to environmental signals.</text>
</comment>
<dbReference type="SMART" id="SM00387">
    <property type="entry name" value="HATPase_c"/>
    <property type="match status" value="1"/>
</dbReference>
<evidence type="ECO:0000256" key="16">
    <source>
        <dbReference type="ARBA" id="ARBA00023136"/>
    </source>
</evidence>
<dbReference type="InterPro" id="IPR000014">
    <property type="entry name" value="PAS"/>
</dbReference>
<keyword evidence="12 20" id="KW-0418">Kinase</keyword>
<evidence type="ECO:0000256" key="13">
    <source>
        <dbReference type="ARBA" id="ARBA00022840"/>
    </source>
</evidence>
<evidence type="ECO:0000256" key="15">
    <source>
        <dbReference type="ARBA" id="ARBA00023012"/>
    </source>
</evidence>
<dbReference type="InterPro" id="IPR036097">
    <property type="entry name" value="HisK_dim/P_sf"/>
</dbReference>
<keyword evidence="8" id="KW-0592">Phosphate transport</keyword>
<dbReference type="InterPro" id="IPR003661">
    <property type="entry name" value="HisK_dim/P_dom"/>
</dbReference>
<accession>A0A953NCI2</accession>
<evidence type="ECO:0000256" key="5">
    <source>
        <dbReference type="ARBA" id="ARBA00022448"/>
    </source>
</evidence>
<dbReference type="SUPFAM" id="SSF55874">
    <property type="entry name" value="ATPase domain of HSP90 chaperone/DNA topoisomerase II/histidine kinase"/>
    <property type="match status" value="1"/>
</dbReference>
<dbReference type="SUPFAM" id="SSF55785">
    <property type="entry name" value="PYP-like sensor domain (PAS domain)"/>
    <property type="match status" value="1"/>
</dbReference>
<dbReference type="PANTHER" id="PTHR45453:SF1">
    <property type="entry name" value="PHOSPHATE REGULON SENSOR PROTEIN PHOR"/>
    <property type="match status" value="1"/>
</dbReference>
<evidence type="ECO:0000256" key="1">
    <source>
        <dbReference type="ARBA" id="ARBA00000085"/>
    </source>
</evidence>
<sequence>MSAAAGRFMLIVLTSLALAILGYEVMGVWGTYLFGVVPLIIPLLYSYYNLQRLQKNTATADDSSLLAVGLWGEVFTQRQRMLTELRARIQAIEQQHDRFIQGFQASPNGVIMLDEKNQVEWCNASAERFFGLDFKRDANQSIAHLVRNPEFVGYLNAGDFDNPIVIERLGVAASLTVVVQVFPFADDQSLLLAQDITELQRTEAMRRDFVANVSHEIRTPLTVLIGFLETMQSIELAPDQQSRYLDLMMTQSRRMKNLVEDLLTLAKLEANSKVAPSTPFSVMAEMGALRSDAEALSKGKHRIDFSVESAHALMGEQRELQSAFSNLISNAIRYTPEGGSIQVKWSVAEDGYGEFAVTDTGPGIDAAHIARLTERFYRVDGSRSRDTGGTGLGLAIVKHIASRHHAQLQIVSTLGKGSTFTLRFAPERLDVVGT</sequence>
<reference evidence="20" key="1">
    <citation type="submission" date="2021-07" db="EMBL/GenBank/DDBJ databases">
        <title>New genus and species of the family Alcaligenaceae.</title>
        <authorList>
            <person name="Hahn M.W."/>
        </authorList>
    </citation>
    <scope>NUCLEOTIDE SEQUENCE</scope>
    <source>
        <strain evidence="20">LF4-65</strain>
    </source>
</reference>
<keyword evidence="14 18" id="KW-1133">Transmembrane helix</keyword>
<dbReference type="AlphaFoldDB" id="A0A953NCI2"/>
<keyword evidence="9" id="KW-0808">Transferase</keyword>
<dbReference type="FunFam" id="3.30.565.10:FF:000006">
    <property type="entry name" value="Sensor histidine kinase WalK"/>
    <property type="match status" value="1"/>
</dbReference>
<evidence type="ECO:0000256" key="4">
    <source>
        <dbReference type="ARBA" id="ARBA00019665"/>
    </source>
</evidence>
<evidence type="ECO:0000256" key="11">
    <source>
        <dbReference type="ARBA" id="ARBA00022741"/>
    </source>
</evidence>
<dbReference type="RefSeq" id="WP_259661199.1">
    <property type="nucleotide sequence ID" value="NZ_JAHXRI010000007.1"/>
</dbReference>
<feature type="domain" description="Histidine kinase" evidence="19">
    <location>
        <begin position="212"/>
        <end position="428"/>
    </location>
</feature>
<dbReference type="PROSITE" id="PS50109">
    <property type="entry name" value="HIS_KIN"/>
    <property type="match status" value="1"/>
</dbReference>
<dbReference type="Pfam" id="PF00512">
    <property type="entry name" value="HisKA"/>
    <property type="match status" value="1"/>
</dbReference>
<evidence type="ECO:0000256" key="7">
    <source>
        <dbReference type="ARBA" id="ARBA00022553"/>
    </source>
</evidence>
<dbReference type="PANTHER" id="PTHR45453">
    <property type="entry name" value="PHOSPHATE REGULON SENSOR PROTEIN PHOR"/>
    <property type="match status" value="1"/>
</dbReference>
<dbReference type="EC" id="2.7.13.3" evidence="3"/>
<dbReference type="GO" id="GO:0006817">
    <property type="term" value="P:phosphate ion transport"/>
    <property type="evidence" value="ECO:0007669"/>
    <property type="project" value="UniProtKB-KW"/>
</dbReference>
<evidence type="ECO:0000256" key="14">
    <source>
        <dbReference type="ARBA" id="ARBA00022989"/>
    </source>
</evidence>
<keyword evidence="21" id="KW-1185">Reference proteome</keyword>
<evidence type="ECO:0000259" key="19">
    <source>
        <dbReference type="PROSITE" id="PS50109"/>
    </source>
</evidence>
<name>A0A953NCI2_9BURK</name>
<feature type="transmembrane region" description="Helical" evidence="18">
    <location>
        <begin position="29"/>
        <end position="48"/>
    </location>
</feature>
<proteinExistence type="predicted"/>
<keyword evidence="7" id="KW-0597">Phosphoprotein</keyword>
<dbReference type="Proteomes" id="UP000739565">
    <property type="component" value="Unassembled WGS sequence"/>
</dbReference>
<keyword evidence="10 18" id="KW-0812">Transmembrane</keyword>
<comment type="catalytic activity">
    <reaction evidence="1">
        <text>ATP + protein L-histidine = ADP + protein N-phospho-L-histidine.</text>
        <dbReference type="EC" id="2.7.13.3"/>
    </reaction>
</comment>
<gene>
    <name evidence="20" type="primary">phoR</name>
    <name evidence="20" type="ORF">KZZ10_09045</name>
</gene>
<evidence type="ECO:0000256" key="6">
    <source>
        <dbReference type="ARBA" id="ARBA00022475"/>
    </source>
</evidence>
<keyword evidence="16 18" id="KW-0472">Membrane</keyword>
<comment type="caution">
    <text evidence="20">The sequence shown here is derived from an EMBL/GenBank/DDBJ whole genome shotgun (WGS) entry which is preliminary data.</text>
</comment>
<evidence type="ECO:0000256" key="2">
    <source>
        <dbReference type="ARBA" id="ARBA00004429"/>
    </source>
</evidence>
<organism evidence="20 21">
    <name type="scientific">Zwartia hollandica</name>
    <dbReference type="NCBI Taxonomy" id="324606"/>
    <lineage>
        <taxon>Bacteria</taxon>
        <taxon>Pseudomonadati</taxon>
        <taxon>Pseudomonadota</taxon>
        <taxon>Betaproteobacteria</taxon>
        <taxon>Burkholderiales</taxon>
        <taxon>Alcaligenaceae</taxon>
        <taxon>Zwartia</taxon>
    </lineage>
</organism>
<dbReference type="InterPro" id="IPR036890">
    <property type="entry name" value="HATPase_C_sf"/>
</dbReference>
<dbReference type="InterPro" id="IPR050351">
    <property type="entry name" value="BphY/WalK/GraS-like"/>
</dbReference>
<dbReference type="GO" id="GO:0016036">
    <property type="term" value="P:cellular response to phosphate starvation"/>
    <property type="evidence" value="ECO:0007669"/>
    <property type="project" value="TreeGrafter"/>
</dbReference>
<dbReference type="Gene3D" id="1.10.287.130">
    <property type="match status" value="1"/>
</dbReference>
<dbReference type="Pfam" id="PF02518">
    <property type="entry name" value="HATPase_c"/>
    <property type="match status" value="1"/>
</dbReference>
<dbReference type="GO" id="GO:0005886">
    <property type="term" value="C:plasma membrane"/>
    <property type="evidence" value="ECO:0007669"/>
    <property type="project" value="UniProtKB-SubCell"/>
</dbReference>
<dbReference type="SMART" id="SM00388">
    <property type="entry name" value="HisKA"/>
    <property type="match status" value="1"/>
</dbReference>
<evidence type="ECO:0000256" key="3">
    <source>
        <dbReference type="ARBA" id="ARBA00012438"/>
    </source>
</evidence>
<dbReference type="InterPro" id="IPR003594">
    <property type="entry name" value="HATPase_dom"/>
</dbReference>
<keyword evidence="11" id="KW-0547">Nucleotide-binding</keyword>
<dbReference type="PRINTS" id="PR00344">
    <property type="entry name" value="BCTRLSENSOR"/>
</dbReference>
<dbReference type="EMBL" id="JAHXRI010000007">
    <property type="protein sequence ID" value="MBZ1350790.1"/>
    <property type="molecule type" value="Genomic_DNA"/>
</dbReference>
<dbReference type="InterPro" id="IPR035965">
    <property type="entry name" value="PAS-like_dom_sf"/>
</dbReference>
<protein>
    <recommendedName>
        <fullName evidence="4">Phosphate regulon sensor protein PhoR</fullName>
        <ecNumber evidence="3">2.7.13.3</ecNumber>
    </recommendedName>
</protein>
<dbReference type="SUPFAM" id="SSF47384">
    <property type="entry name" value="Homodimeric domain of signal transducing histidine kinase"/>
    <property type="match status" value="1"/>
</dbReference>
<dbReference type="GO" id="GO:0000155">
    <property type="term" value="F:phosphorelay sensor kinase activity"/>
    <property type="evidence" value="ECO:0007669"/>
    <property type="project" value="InterPro"/>
</dbReference>
<evidence type="ECO:0000256" key="8">
    <source>
        <dbReference type="ARBA" id="ARBA00022592"/>
    </source>
</evidence>
<evidence type="ECO:0000256" key="17">
    <source>
        <dbReference type="ARBA" id="ARBA00025207"/>
    </source>
</evidence>
<dbReference type="InterPro" id="IPR005467">
    <property type="entry name" value="His_kinase_dom"/>
</dbReference>
<keyword evidence="5" id="KW-0813">Transport</keyword>
<evidence type="ECO:0000256" key="10">
    <source>
        <dbReference type="ARBA" id="ARBA00022692"/>
    </source>
</evidence>
<dbReference type="GO" id="GO:0005524">
    <property type="term" value="F:ATP binding"/>
    <property type="evidence" value="ECO:0007669"/>
    <property type="project" value="UniProtKB-KW"/>
</dbReference>
<evidence type="ECO:0000256" key="12">
    <source>
        <dbReference type="ARBA" id="ARBA00022777"/>
    </source>
</evidence>
<evidence type="ECO:0000313" key="20">
    <source>
        <dbReference type="EMBL" id="MBZ1350790.1"/>
    </source>
</evidence>
<dbReference type="NCBIfam" id="TIGR02966">
    <property type="entry name" value="phoR_proteo"/>
    <property type="match status" value="1"/>
</dbReference>
<dbReference type="InterPro" id="IPR004358">
    <property type="entry name" value="Sig_transdc_His_kin-like_C"/>
</dbReference>